<sequence length="140" mass="15255">MSRYERLFNKHLATLFPESEEGQLSAELLAASLVTAHNRVLRRWLRGEALDPQLAIDAALTTVRSTFVEARSSAEPIVVVLPASLRTADIGRSYPGVGERGRDAPGRPLVRPQTFSGQRQSARGGDQHAGVVSRVEQPTV</sequence>
<protein>
    <submittedName>
        <fullName evidence="2">Uncharacterized protein</fullName>
    </submittedName>
</protein>
<dbReference type="EMBL" id="QDGZ01000009">
    <property type="protein sequence ID" value="PVG81161.1"/>
    <property type="molecule type" value="Genomic_DNA"/>
</dbReference>
<reference evidence="2 3" key="1">
    <citation type="submission" date="2018-04" db="EMBL/GenBank/DDBJ databases">
        <title>Genome of Nocardioides gansuensis WSJ-1.</title>
        <authorList>
            <person name="Wu S."/>
            <person name="Wang G."/>
        </authorList>
    </citation>
    <scope>NUCLEOTIDE SEQUENCE [LARGE SCALE GENOMIC DNA]</scope>
    <source>
        <strain evidence="2 3">WSJ-1</strain>
    </source>
</reference>
<evidence type="ECO:0000313" key="3">
    <source>
        <dbReference type="Proteomes" id="UP000246018"/>
    </source>
</evidence>
<dbReference type="Proteomes" id="UP000246018">
    <property type="component" value="Unassembled WGS sequence"/>
</dbReference>
<feature type="region of interest" description="Disordered" evidence="1">
    <location>
        <begin position="92"/>
        <end position="140"/>
    </location>
</feature>
<name>A0A2T8F618_9ACTN</name>
<keyword evidence="3" id="KW-1185">Reference proteome</keyword>
<dbReference type="AlphaFoldDB" id="A0A2T8F618"/>
<evidence type="ECO:0000313" key="2">
    <source>
        <dbReference type="EMBL" id="PVG81161.1"/>
    </source>
</evidence>
<dbReference type="Gene3D" id="1.10.357.10">
    <property type="entry name" value="Tetracycline Repressor, domain 2"/>
    <property type="match status" value="1"/>
</dbReference>
<evidence type="ECO:0000256" key="1">
    <source>
        <dbReference type="SAM" id="MobiDB-lite"/>
    </source>
</evidence>
<comment type="caution">
    <text evidence="2">The sequence shown here is derived from an EMBL/GenBank/DDBJ whole genome shotgun (WGS) entry which is preliminary data.</text>
</comment>
<organism evidence="2 3">
    <name type="scientific">Nocardioides gansuensis</name>
    <dbReference type="NCBI Taxonomy" id="2138300"/>
    <lineage>
        <taxon>Bacteria</taxon>
        <taxon>Bacillati</taxon>
        <taxon>Actinomycetota</taxon>
        <taxon>Actinomycetes</taxon>
        <taxon>Propionibacteriales</taxon>
        <taxon>Nocardioidaceae</taxon>
        <taxon>Nocardioides</taxon>
    </lineage>
</organism>
<accession>A0A2T8F618</accession>
<proteinExistence type="predicted"/>
<gene>
    <name evidence="2" type="ORF">DDE18_18580</name>
</gene>